<evidence type="ECO:0008006" key="3">
    <source>
        <dbReference type="Google" id="ProtNLM"/>
    </source>
</evidence>
<gene>
    <name evidence="1" type="ORF">IRJ41_000174</name>
</gene>
<dbReference type="PANTHER" id="PTHR35287">
    <property type="entry name" value="SI:ZFOS-911D5.4"/>
    <property type="match status" value="1"/>
</dbReference>
<dbReference type="AlphaFoldDB" id="A0A9W7WCZ1"/>
<protein>
    <recommendedName>
        <fullName evidence="3">NERD domain-containing protein</fullName>
    </recommendedName>
</protein>
<keyword evidence="2" id="KW-1185">Reference proteome</keyword>
<accession>A0A9W7WCZ1</accession>
<evidence type="ECO:0000313" key="2">
    <source>
        <dbReference type="Proteomes" id="UP001059041"/>
    </source>
</evidence>
<name>A0A9W7WCZ1_TRIRA</name>
<dbReference type="Proteomes" id="UP001059041">
    <property type="component" value="Linkage Group LG18"/>
</dbReference>
<proteinExistence type="predicted"/>
<evidence type="ECO:0000313" key="1">
    <source>
        <dbReference type="EMBL" id="KAI7796517.1"/>
    </source>
</evidence>
<dbReference type="EMBL" id="JAFHDT010000018">
    <property type="protein sequence ID" value="KAI7796517.1"/>
    <property type="molecule type" value="Genomic_DNA"/>
</dbReference>
<reference evidence="1" key="1">
    <citation type="submission" date="2021-02" db="EMBL/GenBank/DDBJ databases">
        <title>Comparative genomics reveals that relaxation of natural selection precedes convergent phenotypic evolution of cavefish.</title>
        <authorList>
            <person name="Peng Z."/>
        </authorList>
    </citation>
    <scope>NUCLEOTIDE SEQUENCE</scope>
    <source>
        <tissue evidence="1">Muscle</tissue>
    </source>
</reference>
<comment type="caution">
    <text evidence="1">The sequence shown here is derived from an EMBL/GenBank/DDBJ whole genome shotgun (WGS) entry which is preliminary data.</text>
</comment>
<organism evidence="1 2">
    <name type="scientific">Triplophysa rosa</name>
    <name type="common">Cave loach</name>
    <dbReference type="NCBI Taxonomy" id="992332"/>
    <lineage>
        <taxon>Eukaryota</taxon>
        <taxon>Metazoa</taxon>
        <taxon>Chordata</taxon>
        <taxon>Craniata</taxon>
        <taxon>Vertebrata</taxon>
        <taxon>Euteleostomi</taxon>
        <taxon>Actinopterygii</taxon>
        <taxon>Neopterygii</taxon>
        <taxon>Teleostei</taxon>
        <taxon>Ostariophysi</taxon>
        <taxon>Cypriniformes</taxon>
        <taxon>Nemacheilidae</taxon>
        <taxon>Triplophysa</taxon>
    </lineage>
</organism>
<dbReference type="PANTHER" id="PTHR35287:SF1">
    <property type="entry name" value="SI:ZFOS-911D5.4"/>
    <property type="match status" value="1"/>
</dbReference>
<sequence length="260" mass="29560">MMCVWCCAGHGLFCVDVKTWSGCVSAQNDIHWHVQVKSKAQISVEQVPDALHIITAKARNLHCHMKRCGLNVRTDQFFPRILFLSPDCVLSEELRMKKELVSYADVPEFLCSLRETFTAWLPDVFTPSWISGHLSFRQMRAARECLRVMRTWDLLQLVSGQELKGDYQSCTHLAVQRHETEVLHFSRDTTLLTHTLYSLLGLTTQVTVRMYKRGAEGWLGKHLVATATIPSATQVIFRISGEESDSQFPVKSISCMTLSI</sequence>